<evidence type="ECO:0000256" key="1">
    <source>
        <dbReference type="SAM" id="Phobius"/>
    </source>
</evidence>
<proteinExistence type="predicted"/>
<dbReference type="EMBL" id="JYDI01000246">
    <property type="protein sequence ID" value="KRY47325.1"/>
    <property type="molecule type" value="Genomic_DNA"/>
</dbReference>
<gene>
    <name evidence="2" type="ORF">T03_13000</name>
</gene>
<comment type="caution">
    <text evidence="2">The sequence shown here is derived from an EMBL/GenBank/DDBJ whole genome shotgun (WGS) entry which is preliminary data.</text>
</comment>
<dbReference type="AlphaFoldDB" id="A0A0V1CDF7"/>
<feature type="transmembrane region" description="Helical" evidence="1">
    <location>
        <begin position="34"/>
        <end position="54"/>
    </location>
</feature>
<protein>
    <submittedName>
        <fullName evidence="2">Uncharacterized protein</fullName>
    </submittedName>
</protein>
<reference evidence="2 3" key="1">
    <citation type="submission" date="2015-01" db="EMBL/GenBank/DDBJ databases">
        <title>Evolution of Trichinella species and genotypes.</title>
        <authorList>
            <person name="Korhonen P.K."/>
            <person name="Edoardo P."/>
            <person name="Giuseppe L.R."/>
            <person name="Gasser R.B."/>
        </authorList>
    </citation>
    <scope>NUCLEOTIDE SEQUENCE [LARGE SCALE GENOMIC DNA]</scope>
    <source>
        <strain evidence="2">ISS120</strain>
    </source>
</reference>
<evidence type="ECO:0000313" key="2">
    <source>
        <dbReference type="EMBL" id="KRY47325.1"/>
    </source>
</evidence>
<sequence length="100" mass="10835">MPYVGQATKCLAPLVGPVPLICDHSVQMALAVRFPGSVVGILWYGISLVIFSPYPGCQRIIQHTPRLDLVPNSALRCVLQQDRCPMVRTNFSPAGYGAVP</sequence>
<keyword evidence="1" id="KW-0472">Membrane</keyword>
<accession>A0A0V1CDF7</accession>
<name>A0A0V1CDF7_TRIBR</name>
<keyword evidence="3" id="KW-1185">Reference proteome</keyword>
<keyword evidence="1" id="KW-0812">Transmembrane</keyword>
<evidence type="ECO:0000313" key="3">
    <source>
        <dbReference type="Proteomes" id="UP000054653"/>
    </source>
</evidence>
<dbReference type="Proteomes" id="UP000054653">
    <property type="component" value="Unassembled WGS sequence"/>
</dbReference>
<organism evidence="2 3">
    <name type="scientific">Trichinella britovi</name>
    <name type="common">Parasitic roundworm</name>
    <dbReference type="NCBI Taxonomy" id="45882"/>
    <lineage>
        <taxon>Eukaryota</taxon>
        <taxon>Metazoa</taxon>
        <taxon>Ecdysozoa</taxon>
        <taxon>Nematoda</taxon>
        <taxon>Enoplea</taxon>
        <taxon>Dorylaimia</taxon>
        <taxon>Trichinellida</taxon>
        <taxon>Trichinellidae</taxon>
        <taxon>Trichinella</taxon>
    </lineage>
</organism>
<keyword evidence="1" id="KW-1133">Transmembrane helix</keyword>